<dbReference type="GO" id="GO:0004867">
    <property type="term" value="F:serine-type endopeptidase inhibitor activity"/>
    <property type="evidence" value="ECO:0007669"/>
    <property type="project" value="InterPro"/>
</dbReference>
<protein>
    <submittedName>
        <fullName evidence="4">Serpin I2</fullName>
    </submittedName>
</protein>
<dbReference type="InterPro" id="IPR042185">
    <property type="entry name" value="Serpin_sf_2"/>
</dbReference>
<evidence type="ECO:0000259" key="3">
    <source>
        <dbReference type="SMART" id="SM00093"/>
    </source>
</evidence>
<dbReference type="Pfam" id="PF00079">
    <property type="entry name" value="Serpin"/>
    <property type="match status" value="1"/>
</dbReference>
<dbReference type="AlphaFoldDB" id="A0A0C2MBG8"/>
<dbReference type="OrthoDB" id="5962704at2759"/>
<evidence type="ECO:0000256" key="2">
    <source>
        <dbReference type="RuleBase" id="RU000411"/>
    </source>
</evidence>
<dbReference type="Gene3D" id="3.30.497.10">
    <property type="entry name" value="Antithrombin, subunit I, domain 2"/>
    <property type="match status" value="1"/>
</dbReference>
<dbReference type="Gene3D" id="2.30.39.10">
    <property type="entry name" value="Alpha-1-antitrypsin, domain 1"/>
    <property type="match status" value="1"/>
</dbReference>
<proteinExistence type="inferred from homology"/>
<evidence type="ECO:0000313" key="4">
    <source>
        <dbReference type="EMBL" id="KII61684.1"/>
    </source>
</evidence>
<dbReference type="GO" id="GO:0005615">
    <property type="term" value="C:extracellular space"/>
    <property type="evidence" value="ECO:0007669"/>
    <property type="project" value="InterPro"/>
</dbReference>
<dbReference type="Proteomes" id="UP000031668">
    <property type="component" value="Unassembled WGS sequence"/>
</dbReference>
<dbReference type="InterPro" id="IPR036186">
    <property type="entry name" value="Serpin_sf"/>
</dbReference>
<organism evidence="4 5">
    <name type="scientific">Thelohanellus kitauei</name>
    <name type="common">Myxosporean</name>
    <dbReference type="NCBI Taxonomy" id="669202"/>
    <lineage>
        <taxon>Eukaryota</taxon>
        <taxon>Metazoa</taxon>
        <taxon>Cnidaria</taxon>
        <taxon>Myxozoa</taxon>
        <taxon>Myxosporea</taxon>
        <taxon>Bivalvulida</taxon>
        <taxon>Platysporina</taxon>
        <taxon>Myxobolidae</taxon>
        <taxon>Thelohanellus</taxon>
    </lineage>
</organism>
<reference evidence="4 5" key="1">
    <citation type="journal article" date="2014" name="Genome Biol. Evol.">
        <title>The genome of the myxosporean Thelohanellus kitauei shows adaptations to nutrient acquisition within its fish host.</title>
        <authorList>
            <person name="Yang Y."/>
            <person name="Xiong J."/>
            <person name="Zhou Z."/>
            <person name="Huo F."/>
            <person name="Miao W."/>
            <person name="Ran C."/>
            <person name="Liu Y."/>
            <person name="Zhang J."/>
            <person name="Feng J."/>
            <person name="Wang M."/>
            <person name="Wang M."/>
            <person name="Wang L."/>
            <person name="Yao B."/>
        </authorList>
    </citation>
    <scope>NUCLEOTIDE SEQUENCE [LARGE SCALE GENOMIC DNA]</scope>
    <source>
        <strain evidence="4">Wuqing</strain>
    </source>
</reference>
<gene>
    <name evidence="4" type="ORF">RF11_08237</name>
</gene>
<dbReference type="InterPro" id="IPR042178">
    <property type="entry name" value="Serpin_sf_1"/>
</dbReference>
<evidence type="ECO:0000256" key="1">
    <source>
        <dbReference type="ARBA" id="ARBA00009500"/>
    </source>
</evidence>
<feature type="domain" description="Serpin" evidence="3">
    <location>
        <begin position="10"/>
        <end position="371"/>
    </location>
</feature>
<dbReference type="PANTHER" id="PTHR11461:SF211">
    <property type="entry name" value="GH10112P-RELATED"/>
    <property type="match status" value="1"/>
</dbReference>
<comment type="caution">
    <text evidence="4">The sequence shown here is derived from an EMBL/GenBank/DDBJ whole genome shotgun (WGS) entry which is preliminary data.</text>
</comment>
<sequence>MADSINEHTLKLANYLLEAGGRRNLVSISGILSYLTLSLINTGLHGPEKDQMLGLLNSDNSLEEFACPTFEMLLSCISTYGWTEFSRIAVSKTAIFHSSNLTDDFKQKAIGSFGIELIGIDANSEMFQRYIIDKWKRSLPNIPFLDSSFKPFQDELKLLFMNQYYLSFQWRLPFNKRYTKIGSFTDIYNSVVNVHLMRIVNILRYYKDEQLNATIVFLQLKDTEIRAVVVLPDADTNIKYILKRMKSEKIKQWFEHSDTIRIALYLPRFRIIQKVSLKSFFKFYQLSGLFMNNGADLSQIINGGGYINDYIQISGIKIDEHGSYALEKPYQPILYRVSNLTMPIEITRPFIFYLYSWEKNLVVHFSVITEIFS</sequence>
<name>A0A0C2MBG8_THEKT</name>
<keyword evidence="5" id="KW-1185">Reference proteome</keyword>
<dbReference type="SMART" id="SM00093">
    <property type="entry name" value="SERPIN"/>
    <property type="match status" value="1"/>
</dbReference>
<evidence type="ECO:0000313" key="5">
    <source>
        <dbReference type="Proteomes" id="UP000031668"/>
    </source>
</evidence>
<dbReference type="EMBL" id="JWZT01005279">
    <property type="protein sequence ID" value="KII61684.1"/>
    <property type="molecule type" value="Genomic_DNA"/>
</dbReference>
<dbReference type="SUPFAM" id="SSF56574">
    <property type="entry name" value="Serpins"/>
    <property type="match status" value="1"/>
</dbReference>
<dbReference type="InterPro" id="IPR023796">
    <property type="entry name" value="Serpin_dom"/>
</dbReference>
<comment type="similarity">
    <text evidence="1 2">Belongs to the serpin family.</text>
</comment>
<accession>A0A0C2MBG8</accession>
<dbReference type="PANTHER" id="PTHR11461">
    <property type="entry name" value="SERINE PROTEASE INHIBITOR, SERPIN"/>
    <property type="match status" value="1"/>
</dbReference>
<dbReference type="InterPro" id="IPR000215">
    <property type="entry name" value="Serpin_fam"/>
</dbReference>